<protein>
    <recommendedName>
        <fullName evidence="4">Pilus assembly protein</fullName>
    </recommendedName>
</protein>
<name>A0A2U2CGK1_9RHOB</name>
<keyword evidence="3" id="KW-1185">Reference proteome</keyword>
<keyword evidence="1" id="KW-1133">Transmembrane helix</keyword>
<gene>
    <name evidence="2" type="ORF">C4N9_04415</name>
</gene>
<accession>A0A2U2CGK1</accession>
<evidence type="ECO:0008006" key="4">
    <source>
        <dbReference type="Google" id="ProtNLM"/>
    </source>
</evidence>
<feature type="transmembrane region" description="Helical" evidence="1">
    <location>
        <begin position="20"/>
        <end position="39"/>
    </location>
</feature>
<dbReference type="RefSeq" id="WP_109532078.1">
    <property type="nucleotide sequence ID" value="NZ_QEYD01000002.1"/>
</dbReference>
<sequence>MPNAIRHFVRCDAGAVTVDWVILTAIAASFGILVFVTLGSGPDDVGERMQTAFDDASVAQLPELGYSQ</sequence>
<keyword evidence="1" id="KW-0812">Transmembrane</keyword>
<reference evidence="2 3" key="1">
    <citation type="submission" date="2018-05" db="EMBL/GenBank/DDBJ databases">
        <title>Pararhodobacter marina sp. nov., isolated from deep-sea water of the Indian Ocean.</title>
        <authorList>
            <person name="Lai Q.Sr."/>
            <person name="Liu X."/>
            <person name="Shao Z."/>
        </authorList>
    </citation>
    <scope>NUCLEOTIDE SEQUENCE [LARGE SCALE GENOMIC DNA]</scope>
    <source>
        <strain evidence="2 3">CIC4N-9</strain>
    </source>
</reference>
<evidence type="ECO:0000313" key="2">
    <source>
        <dbReference type="EMBL" id="PWE31000.1"/>
    </source>
</evidence>
<proteinExistence type="predicted"/>
<dbReference type="OrthoDB" id="5525128at2"/>
<organism evidence="2 3">
    <name type="scientific">Pararhodobacter marinus</name>
    <dbReference type="NCBI Taxonomy" id="2184063"/>
    <lineage>
        <taxon>Bacteria</taxon>
        <taxon>Pseudomonadati</taxon>
        <taxon>Pseudomonadota</taxon>
        <taxon>Alphaproteobacteria</taxon>
        <taxon>Rhodobacterales</taxon>
        <taxon>Paracoccaceae</taxon>
        <taxon>Pararhodobacter</taxon>
    </lineage>
</organism>
<dbReference type="Proteomes" id="UP000244940">
    <property type="component" value="Unassembled WGS sequence"/>
</dbReference>
<dbReference type="GeneID" id="94364125"/>
<comment type="caution">
    <text evidence="2">The sequence shown here is derived from an EMBL/GenBank/DDBJ whole genome shotgun (WGS) entry which is preliminary data.</text>
</comment>
<dbReference type="AlphaFoldDB" id="A0A2U2CGK1"/>
<evidence type="ECO:0000313" key="3">
    <source>
        <dbReference type="Proteomes" id="UP000244940"/>
    </source>
</evidence>
<evidence type="ECO:0000256" key="1">
    <source>
        <dbReference type="SAM" id="Phobius"/>
    </source>
</evidence>
<keyword evidence="1" id="KW-0472">Membrane</keyword>
<dbReference type="EMBL" id="QEYD01000002">
    <property type="protein sequence ID" value="PWE31000.1"/>
    <property type="molecule type" value="Genomic_DNA"/>
</dbReference>